<comment type="caution">
    <text evidence="1">The sequence shown here is derived from an EMBL/GenBank/DDBJ whole genome shotgun (WGS) entry which is preliminary data.</text>
</comment>
<name>A0AAN6WJ42_9PEZI</name>
<keyword evidence="2" id="KW-1185">Reference proteome</keyword>
<organism evidence="1 2">
    <name type="scientific">Podospora australis</name>
    <dbReference type="NCBI Taxonomy" id="1536484"/>
    <lineage>
        <taxon>Eukaryota</taxon>
        <taxon>Fungi</taxon>
        <taxon>Dikarya</taxon>
        <taxon>Ascomycota</taxon>
        <taxon>Pezizomycotina</taxon>
        <taxon>Sordariomycetes</taxon>
        <taxon>Sordariomycetidae</taxon>
        <taxon>Sordariales</taxon>
        <taxon>Podosporaceae</taxon>
        <taxon>Podospora</taxon>
    </lineage>
</organism>
<evidence type="ECO:0000313" key="1">
    <source>
        <dbReference type="EMBL" id="KAK4182360.1"/>
    </source>
</evidence>
<reference evidence="1" key="2">
    <citation type="submission" date="2023-05" db="EMBL/GenBank/DDBJ databases">
        <authorList>
            <consortium name="Lawrence Berkeley National Laboratory"/>
            <person name="Steindorff A."/>
            <person name="Hensen N."/>
            <person name="Bonometti L."/>
            <person name="Westerberg I."/>
            <person name="Brannstrom I.O."/>
            <person name="Guillou S."/>
            <person name="Cros-Aarteil S."/>
            <person name="Calhoun S."/>
            <person name="Haridas S."/>
            <person name="Kuo A."/>
            <person name="Mondo S."/>
            <person name="Pangilinan J."/>
            <person name="Riley R."/>
            <person name="Labutti K."/>
            <person name="Andreopoulos B."/>
            <person name="Lipzen A."/>
            <person name="Chen C."/>
            <person name="Yanf M."/>
            <person name="Daum C."/>
            <person name="Ng V."/>
            <person name="Clum A."/>
            <person name="Ohm R."/>
            <person name="Martin F."/>
            <person name="Silar P."/>
            <person name="Natvig D."/>
            <person name="Lalanne C."/>
            <person name="Gautier V."/>
            <person name="Ament-Velasquez S.L."/>
            <person name="Kruys A."/>
            <person name="Hutchinson M.I."/>
            <person name="Powell A.J."/>
            <person name="Barry K."/>
            <person name="Miller A.N."/>
            <person name="Grigoriev I.V."/>
            <person name="Debuchy R."/>
            <person name="Gladieux P."/>
            <person name="Thoren M.H."/>
            <person name="Johannesson H."/>
        </authorList>
    </citation>
    <scope>NUCLEOTIDE SEQUENCE</scope>
    <source>
        <strain evidence="1">PSN309</strain>
    </source>
</reference>
<dbReference type="EMBL" id="MU864673">
    <property type="protein sequence ID" value="KAK4182360.1"/>
    <property type="molecule type" value="Genomic_DNA"/>
</dbReference>
<sequence length="72" mass="8493">MGQTPPPGYKHLLRKKYSDPKKLLKYLNEVYPGPGCWSVEVKDTRVFVYFPDELSKEEVERIEHGVKVHYNK</sequence>
<evidence type="ECO:0000313" key="2">
    <source>
        <dbReference type="Proteomes" id="UP001302126"/>
    </source>
</evidence>
<gene>
    <name evidence="1" type="ORF">QBC35DRAFT_510127</name>
</gene>
<accession>A0AAN6WJ42</accession>
<protein>
    <submittedName>
        <fullName evidence="1">Uncharacterized protein</fullName>
    </submittedName>
</protein>
<dbReference type="Proteomes" id="UP001302126">
    <property type="component" value="Unassembled WGS sequence"/>
</dbReference>
<proteinExistence type="predicted"/>
<reference evidence="1" key="1">
    <citation type="journal article" date="2023" name="Mol. Phylogenet. Evol.">
        <title>Genome-scale phylogeny and comparative genomics of the fungal order Sordariales.</title>
        <authorList>
            <person name="Hensen N."/>
            <person name="Bonometti L."/>
            <person name="Westerberg I."/>
            <person name="Brannstrom I.O."/>
            <person name="Guillou S."/>
            <person name="Cros-Aarteil S."/>
            <person name="Calhoun S."/>
            <person name="Haridas S."/>
            <person name="Kuo A."/>
            <person name="Mondo S."/>
            <person name="Pangilinan J."/>
            <person name="Riley R."/>
            <person name="LaButti K."/>
            <person name="Andreopoulos B."/>
            <person name="Lipzen A."/>
            <person name="Chen C."/>
            <person name="Yan M."/>
            <person name="Daum C."/>
            <person name="Ng V."/>
            <person name="Clum A."/>
            <person name="Steindorff A."/>
            <person name="Ohm R.A."/>
            <person name="Martin F."/>
            <person name="Silar P."/>
            <person name="Natvig D.O."/>
            <person name="Lalanne C."/>
            <person name="Gautier V."/>
            <person name="Ament-Velasquez S.L."/>
            <person name="Kruys A."/>
            <person name="Hutchinson M.I."/>
            <person name="Powell A.J."/>
            <person name="Barry K."/>
            <person name="Miller A.N."/>
            <person name="Grigoriev I.V."/>
            <person name="Debuchy R."/>
            <person name="Gladieux P."/>
            <person name="Hiltunen Thoren M."/>
            <person name="Johannesson H."/>
        </authorList>
    </citation>
    <scope>NUCLEOTIDE SEQUENCE</scope>
    <source>
        <strain evidence="1">PSN309</strain>
    </source>
</reference>
<dbReference type="AlphaFoldDB" id="A0AAN6WJ42"/>